<comment type="similarity">
    <text evidence="2">Belongs to the HAD-like hydrolase superfamily. CbbY/CbbZ/Gph/YieH family.</text>
</comment>
<sequence length="302" mass="32270">MKRLADRGRADEPTPGRFNARHRASRRLMSIVIDHSTICSCTAGQRIGLVLAGSPTKEQPMQPIVLFDLDGLLIDSEPIWDAAKREVFGPLGLHLTTEMQAATRGLRQRDMVAYWFDRATIQADPDDVEQQIVAAVCRRLAGVALKPGAEHAVAACARASRAMAVVSSSPESVIRAALASTGLDRSFDAVFSAEDDEHGKPHPGAYLRAAAALGASPDECIVIEDSLNGVLAGVSARMTVVAVPEAADRCDPRFAIATLVLESLKDLDTSAFGAYVSRGSRDATWASRAADPQPFRAPDRAV</sequence>
<dbReference type="InterPro" id="IPR023198">
    <property type="entry name" value="PGP-like_dom2"/>
</dbReference>
<evidence type="ECO:0000256" key="1">
    <source>
        <dbReference type="ARBA" id="ARBA00001946"/>
    </source>
</evidence>
<reference evidence="7" key="1">
    <citation type="submission" date="2024-07" db="EMBL/GenBank/DDBJ databases">
        <authorList>
            <person name="Yu S.T."/>
        </authorList>
    </citation>
    <scope>NUCLEOTIDE SEQUENCE</scope>
    <source>
        <strain evidence="7">Y1</strain>
    </source>
</reference>
<dbReference type="PANTHER" id="PTHR46193">
    <property type="entry name" value="6-PHOSPHOGLUCONATE PHOSPHATASE"/>
    <property type="match status" value="1"/>
</dbReference>
<dbReference type="SUPFAM" id="SSF56784">
    <property type="entry name" value="HAD-like"/>
    <property type="match status" value="1"/>
</dbReference>
<dbReference type="GO" id="GO:0046872">
    <property type="term" value="F:metal ion binding"/>
    <property type="evidence" value="ECO:0007669"/>
    <property type="project" value="UniProtKB-KW"/>
</dbReference>
<dbReference type="Pfam" id="PF00702">
    <property type="entry name" value="Hydrolase"/>
    <property type="match status" value="1"/>
</dbReference>
<protein>
    <submittedName>
        <fullName evidence="7">HAD family hydrolase</fullName>
    </submittedName>
</protein>
<feature type="region of interest" description="Disordered" evidence="6">
    <location>
        <begin position="1"/>
        <end position="20"/>
    </location>
</feature>
<evidence type="ECO:0000256" key="6">
    <source>
        <dbReference type="SAM" id="MobiDB-lite"/>
    </source>
</evidence>
<evidence type="ECO:0000256" key="5">
    <source>
        <dbReference type="ARBA" id="ARBA00023277"/>
    </source>
</evidence>
<dbReference type="SFLD" id="SFLDG01129">
    <property type="entry name" value="C1.5:_HAD__Beta-PGM__Phosphata"/>
    <property type="match status" value="1"/>
</dbReference>
<evidence type="ECO:0000256" key="3">
    <source>
        <dbReference type="ARBA" id="ARBA00022723"/>
    </source>
</evidence>
<proteinExistence type="inferred from homology"/>
<dbReference type="AlphaFoldDB" id="A0AB39TVW6"/>
<evidence type="ECO:0000313" key="7">
    <source>
        <dbReference type="EMBL" id="XDQ83239.1"/>
    </source>
</evidence>
<dbReference type="PANTHER" id="PTHR46193:SF18">
    <property type="entry name" value="HEXITOL PHOSPHATASE B"/>
    <property type="match status" value="1"/>
</dbReference>
<gene>
    <name evidence="7" type="ORF">AB2U05_34410</name>
</gene>
<accession>A0AB39TVW6</accession>
<dbReference type="NCBIfam" id="TIGR01509">
    <property type="entry name" value="HAD-SF-IA-v3"/>
    <property type="match status" value="1"/>
</dbReference>
<dbReference type="GO" id="GO:0016787">
    <property type="term" value="F:hydrolase activity"/>
    <property type="evidence" value="ECO:0007669"/>
    <property type="project" value="UniProtKB-KW"/>
</dbReference>
<organism evidence="7">
    <name type="scientific">Streptomyces sp. Y1</name>
    <dbReference type="NCBI Taxonomy" id="3238634"/>
    <lineage>
        <taxon>Bacteria</taxon>
        <taxon>Bacillati</taxon>
        <taxon>Actinomycetota</taxon>
        <taxon>Actinomycetes</taxon>
        <taxon>Kitasatosporales</taxon>
        <taxon>Streptomycetaceae</taxon>
        <taxon>Streptomyces</taxon>
    </lineage>
</organism>
<keyword evidence="3" id="KW-0479">Metal-binding</keyword>
<dbReference type="SFLD" id="SFLDG01135">
    <property type="entry name" value="C1.5.6:_HAD__Beta-PGM__Phospha"/>
    <property type="match status" value="1"/>
</dbReference>
<dbReference type="InterPro" id="IPR036412">
    <property type="entry name" value="HAD-like_sf"/>
</dbReference>
<keyword evidence="7" id="KW-0378">Hydrolase</keyword>
<dbReference type="SFLD" id="SFLDS00003">
    <property type="entry name" value="Haloacid_Dehalogenase"/>
    <property type="match status" value="1"/>
</dbReference>
<evidence type="ECO:0000256" key="4">
    <source>
        <dbReference type="ARBA" id="ARBA00022842"/>
    </source>
</evidence>
<dbReference type="InterPro" id="IPR051600">
    <property type="entry name" value="Beta-PGM-like"/>
</dbReference>
<evidence type="ECO:0000256" key="2">
    <source>
        <dbReference type="ARBA" id="ARBA00006171"/>
    </source>
</evidence>
<dbReference type="InterPro" id="IPR023214">
    <property type="entry name" value="HAD_sf"/>
</dbReference>
<dbReference type="RefSeq" id="WP_369185409.1">
    <property type="nucleotide sequence ID" value="NZ_CP163445.1"/>
</dbReference>
<name>A0AB39TVW6_9ACTN</name>
<keyword evidence="4" id="KW-0460">Magnesium</keyword>
<feature type="compositionally biased region" description="Basic and acidic residues" evidence="6">
    <location>
        <begin position="1"/>
        <end position="14"/>
    </location>
</feature>
<dbReference type="Gene3D" id="3.40.50.1000">
    <property type="entry name" value="HAD superfamily/HAD-like"/>
    <property type="match status" value="1"/>
</dbReference>
<dbReference type="CDD" id="cd07505">
    <property type="entry name" value="HAD_BPGM-like"/>
    <property type="match status" value="1"/>
</dbReference>
<keyword evidence="5" id="KW-0119">Carbohydrate metabolism</keyword>
<dbReference type="EMBL" id="CP163445">
    <property type="protein sequence ID" value="XDQ83239.1"/>
    <property type="molecule type" value="Genomic_DNA"/>
</dbReference>
<dbReference type="InterPro" id="IPR006439">
    <property type="entry name" value="HAD-SF_hydro_IA"/>
</dbReference>
<comment type="cofactor">
    <cofactor evidence="1">
        <name>Mg(2+)</name>
        <dbReference type="ChEBI" id="CHEBI:18420"/>
    </cofactor>
</comment>
<dbReference type="Gene3D" id="1.10.150.240">
    <property type="entry name" value="Putative phosphatase, domain 2"/>
    <property type="match status" value="1"/>
</dbReference>